<dbReference type="Proteomes" id="UP001286456">
    <property type="component" value="Unassembled WGS sequence"/>
</dbReference>
<keyword evidence="3" id="KW-1185">Reference proteome</keyword>
<feature type="chain" id="PRO_5042027388" evidence="1">
    <location>
        <begin position="27"/>
        <end position="186"/>
    </location>
</feature>
<protein>
    <submittedName>
        <fullName evidence="2">Uncharacterized protein</fullName>
    </submittedName>
</protein>
<reference evidence="2" key="1">
    <citation type="journal article" date="2023" name="Mol. Phylogenet. Evol.">
        <title>Genome-scale phylogeny and comparative genomics of the fungal order Sordariales.</title>
        <authorList>
            <person name="Hensen N."/>
            <person name="Bonometti L."/>
            <person name="Westerberg I."/>
            <person name="Brannstrom I.O."/>
            <person name="Guillou S."/>
            <person name="Cros-Aarteil S."/>
            <person name="Calhoun S."/>
            <person name="Haridas S."/>
            <person name="Kuo A."/>
            <person name="Mondo S."/>
            <person name="Pangilinan J."/>
            <person name="Riley R."/>
            <person name="LaButti K."/>
            <person name="Andreopoulos B."/>
            <person name="Lipzen A."/>
            <person name="Chen C."/>
            <person name="Yan M."/>
            <person name="Daum C."/>
            <person name="Ng V."/>
            <person name="Clum A."/>
            <person name="Steindorff A."/>
            <person name="Ohm R.A."/>
            <person name="Martin F."/>
            <person name="Silar P."/>
            <person name="Natvig D.O."/>
            <person name="Lalanne C."/>
            <person name="Gautier V."/>
            <person name="Ament-Velasquez S.L."/>
            <person name="Kruys A."/>
            <person name="Hutchinson M.I."/>
            <person name="Powell A.J."/>
            <person name="Barry K."/>
            <person name="Miller A.N."/>
            <person name="Grigoriev I.V."/>
            <person name="Debuchy R."/>
            <person name="Gladieux P."/>
            <person name="Hiltunen Thoren M."/>
            <person name="Johannesson H."/>
        </authorList>
    </citation>
    <scope>NUCLEOTIDE SEQUENCE</scope>
    <source>
        <strain evidence="2">SMH4131-1</strain>
    </source>
</reference>
<evidence type="ECO:0000256" key="1">
    <source>
        <dbReference type="SAM" id="SignalP"/>
    </source>
</evidence>
<sequence>MISPVTLPRAMLLAASLAVAVSLGAAGVENVQSPGTVTETITLPFDQVPTGSEGRIPDVTTVALTTVTVFSNPVIAGDTTVTYTPDPSTDITSTETLAAPLATIATDANETLSGNFSGSPTNGSFSLSLTASTTTTAIDETGSKAGAGGTEATSSSAKNGAAVETFVVFNRGVQAIAISFLIALAL</sequence>
<comment type="caution">
    <text evidence="2">The sequence shown here is derived from an EMBL/GenBank/DDBJ whole genome shotgun (WGS) entry which is preliminary data.</text>
</comment>
<proteinExistence type="predicted"/>
<accession>A0AAE0MGF8</accession>
<keyword evidence="1" id="KW-0732">Signal</keyword>
<organism evidence="2 3">
    <name type="scientific">Cercophora scortea</name>
    <dbReference type="NCBI Taxonomy" id="314031"/>
    <lineage>
        <taxon>Eukaryota</taxon>
        <taxon>Fungi</taxon>
        <taxon>Dikarya</taxon>
        <taxon>Ascomycota</taxon>
        <taxon>Pezizomycotina</taxon>
        <taxon>Sordariomycetes</taxon>
        <taxon>Sordariomycetidae</taxon>
        <taxon>Sordariales</taxon>
        <taxon>Lasiosphaeriaceae</taxon>
        <taxon>Cercophora</taxon>
    </lineage>
</organism>
<gene>
    <name evidence="2" type="ORF">B0T19DRAFT_455932</name>
</gene>
<evidence type="ECO:0000313" key="3">
    <source>
        <dbReference type="Proteomes" id="UP001286456"/>
    </source>
</evidence>
<dbReference type="AlphaFoldDB" id="A0AAE0MGF8"/>
<reference evidence="2" key="2">
    <citation type="submission" date="2023-06" db="EMBL/GenBank/DDBJ databases">
        <authorList>
            <consortium name="Lawrence Berkeley National Laboratory"/>
            <person name="Haridas S."/>
            <person name="Hensen N."/>
            <person name="Bonometti L."/>
            <person name="Westerberg I."/>
            <person name="Brannstrom I.O."/>
            <person name="Guillou S."/>
            <person name="Cros-Aarteil S."/>
            <person name="Calhoun S."/>
            <person name="Kuo A."/>
            <person name="Mondo S."/>
            <person name="Pangilinan J."/>
            <person name="Riley R."/>
            <person name="Labutti K."/>
            <person name="Andreopoulos B."/>
            <person name="Lipzen A."/>
            <person name="Chen C."/>
            <person name="Yanf M."/>
            <person name="Daum C."/>
            <person name="Ng V."/>
            <person name="Clum A."/>
            <person name="Steindorff A."/>
            <person name="Ohm R."/>
            <person name="Martin F."/>
            <person name="Silar P."/>
            <person name="Natvig D."/>
            <person name="Lalanne C."/>
            <person name="Gautier V."/>
            <person name="Ament-Velasquez S.L."/>
            <person name="Kruys A."/>
            <person name="Hutchinson M.I."/>
            <person name="Powell A.J."/>
            <person name="Barry K."/>
            <person name="Miller A.N."/>
            <person name="Grigoriev I.V."/>
            <person name="Debuchy R."/>
            <person name="Gladieux P."/>
            <person name="Thoren M.H."/>
            <person name="Johannesson H."/>
        </authorList>
    </citation>
    <scope>NUCLEOTIDE SEQUENCE</scope>
    <source>
        <strain evidence="2">SMH4131-1</strain>
    </source>
</reference>
<evidence type="ECO:0000313" key="2">
    <source>
        <dbReference type="EMBL" id="KAK3331637.1"/>
    </source>
</evidence>
<name>A0AAE0MGF8_9PEZI</name>
<feature type="signal peptide" evidence="1">
    <location>
        <begin position="1"/>
        <end position="26"/>
    </location>
</feature>
<dbReference type="EMBL" id="JAUEPO010000002">
    <property type="protein sequence ID" value="KAK3331637.1"/>
    <property type="molecule type" value="Genomic_DNA"/>
</dbReference>